<feature type="domain" description="Glycosyltransferase 2-like" evidence="1">
    <location>
        <begin position="279"/>
        <end position="438"/>
    </location>
</feature>
<dbReference type="Gene3D" id="3.90.550.10">
    <property type="entry name" value="Spore Coat Polysaccharide Biosynthesis Protein SpsA, Chain A"/>
    <property type="match status" value="2"/>
</dbReference>
<dbReference type="PANTHER" id="PTHR43685:SF2">
    <property type="entry name" value="GLYCOSYLTRANSFERASE 2-LIKE DOMAIN-CONTAINING PROTEIN"/>
    <property type="match status" value="1"/>
</dbReference>
<dbReference type="CDD" id="cd04184">
    <property type="entry name" value="GT2_RfbC_Mx_like"/>
    <property type="match status" value="1"/>
</dbReference>
<dbReference type="GO" id="GO:0016740">
    <property type="term" value="F:transferase activity"/>
    <property type="evidence" value="ECO:0007669"/>
    <property type="project" value="UniProtKB-KW"/>
</dbReference>
<keyword evidence="3" id="KW-1185">Reference proteome</keyword>
<sequence>MRLWKHLRLLCKSLISTDYRDYRYVRNLQVFDVQYYFSFIDDKELLAGDPLLTYFLHWRRSLHGFTQVCRSWRQLPDPHPLFDTAFYLKKHFPHGLRRNPFAHYLRKGWKRGWWPSPYFDPDLYRQRTDWDPHRENPLTHYTRTGAESAVSPSDFFDIDWYIDKTQVLQPARNWIIRHYKLYGSKEKKSPIPVFDPPFYLQQCSVGEAARRDPLVHYVTVESEGAVRPSEWFDPCYYRKRYLRGSTQDSPLAHYLRSGVFSGNYTDSRIAELPYKPTISIIVPVHDTNPHFLNCCIRSVLYQAYPHWQLCLVDDCSSNEEIPELLRQWAARDDRISVAFHQRNTGISGATATGVDLAVGDYLGFLDHDDELTLDCLYRVVHSINETGASLLYTDEDLVGDDGSRQGVFHKPDFNRELLFSHNYVTHFVVIKRELYRKIGAMSGAYDGAQDFDLVLRATEQTEQVVHIPHVLYHWRTAATSTSINHEKKPYAHEAGKRALAESLARRGIAAEVVDNHLNFHYRVVYRRTAEPRISVLVWSPGSKPISARHCEAVKAQAGYDNFEVLVLPQPGAAPISRPPAAKAVAFHEAIAADRADYVVLIGSSPQDISEAWLHHLAAPLLQDPDLGIVCGRVAYGGQDGRSLAIPDPDDHSDHHFGAALAAMSRHFNGLHNPQLVRCCDWSICVFSRALYQQIGGFDPEKFPSVLTMHDFSLSVFQTGKKILYVPDVVVDLGTEMALEYGERPAGVPGEKEVFQQKWRDLLARPDPFYNTGRLIEHQIDDRHFQRWLTGREEECLDETAKLH</sequence>
<accession>A0A1M5Y386</accession>
<gene>
    <name evidence="2" type="ORF">SAMN02745124_03598</name>
</gene>
<dbReference type="STRING" id="1121409.SAMN02745124_03598"/>
<dbReference type="InterPro" id="IPR029044">
    <property type="entry name" value="Nucleotide-diphossugar_trans"/>
</dbReference>
<keyword evidence="2" id="KW-0808">Transferase</keyword>
<reference evidence="2 3" key="1">
    <citation type="submission" date="2016-11" db="EMBL/GenBank/DDBJ databases">
        <authorList>
            <person name="Jaros S."/>
            <person name="Januszkiewicz K."/>
            <person name="Wedrychowicz H."/>
        </authorList>
    </citation>
    <scope>NUCLEOTIDE SEQUENCE [LARGE SCALE GENOMIC DNA]</scope>
    <source>
        <strain evidence="2 3">DSM 9705</strain>
    </source>
</reference>
<evidence type="ECO:0000259" key="1">
    <source>
        <dbReference type="Pfam" id="PF00535"/>
    </source>
</evidence>
<proteinExistence type="predicted"/>
<dbReference type="InterPro" id="IPR050834">
    <property type="entry name" value="Glycosyltransf_2"/>
</dbReference>
<dbReference type="RefSeq" id="WP_073378232.1">
    <property type="nucleotide sequence ID" value="NZ_FQXS01000027.1"/>
</dbReference>
<dbReference type="OrthoDB" id="9816564at2"/>
<dbReference type="AlphaFoldDB" id="A0A1M5Y386"/>
<dbReference type="PANTHER" id="PTHR43685">
    <property type="entry name" value="GLYCOSYLTRANSFERASE"/>
    <property type="match status" value="1"/>
</dbReference>
<dbReference type="Proteomes" id="UP000184139">
    <property type="component" value="Unassembled WGS sequence"/>
</dbReference>
<dbReference type="Pfam" id="PF00535">
    <property type="entry name" value="Glycos_transf_2"/>
    <property type="match status" value="1"/>
</dbReference>
<dbReference type="EMBL" id="FQXS01000027">
    <property type="protein sequence ID" value="SHI06497.1"/>
    <property type="molecule type" value="Genomic_DNA"/>
</dbReference>
<evidence type="ECO:0000313" key="2">
    <source>
        <dbReference type="EMBL" id="SHI06497.1"/>
    </source>
</evidence>
<evidence type="ECO:0000313" key="3">
    <source>
        <dbReference type="Proteomes" id="UP000184139"/>
    </source>
</evidence>
<dbReference type="SUPFAM" id="SSF53448">
    <property type="entry name" value="Nucleotide-diphospho-sugar transferases"/>
    <property type="match status" value="2"/>
</dbReference>
<protein>
    <submittedName>
        <fullName evidence="2">Glycosyltransferase involved in cell wall bisynthesis</fullName>
    </submittedName>
</protein>
<name>A0A1M5Y386_9BACT</name>
<organism evidence="2 3">
    <name type="scientific">Desulfofustis glycolicus DSM 9705</name>
    <dbReference type="NCBI Taxonomy" id="1121409"/>
    <lineage>
        <taxon>Bacteria</taxon>
        <taxon>Pseudomonadati</taxon>
        <taxon>Thermodesulfobacteriota</taxon>
        <taxon>Desulfobulbia</taxon>
        <taxon>Desulfobulbales</taxon>
        <taxon>Desulfocapsaceae</taxon>
        <taxon>Desulfofustis</taxon>
    </lineage>
</organism>
<dbReference type="InterPro" id="IPR001173">
    <property type="entry name" value="Glyco_trans_2-like"/>
</dbReference>